<name>A0AAD9FTP0_PAPLA</name>
<feature type="domain" description="Major facilitator superfamily (MFS) profile" evidence="7">
    <location>
        <begin position="58"/>
        <end position="497"/>
    </location>
</feature>
<dbReference type="Pfam" id="PF00083">
    <property type="entry name" value="Sugar_tr"/>
    <property type="match status" value="1"/>
</dbReference>
<evidence type="ECO:0000313" key="9">
    <source>
        <dbReference type="Proteomes" id="UP001182556"/>
    </source>
</evidence>
<gene>
    <name evidence="8" type="ORF">DB88DRAFT_485800</name>
</gene>
<dbReference type="AlphaFoldDB" id="A0AAD9FTP0"/>
<dbReference type="EMBL" id="JAODAN010000003">
    <property type="protein sequence ID" value="KAK1925975.1"/>
    <property type="molecule type" value="Genomic_DNA"/>
</dbReference>
<feature type="transmembrane region" description="Helical" evidence="6">
    <location>
        <begin position="48"/>
        <end position="66"/>
    </location>
</feature>
<sequence length="549" mass="60781">MQQVESHQEKLDTQHVEKIDGFDNVAMVTAEGAGLLKSRFDEMSIPRTLWVFRRVVLVTLAVYTGYMCEGFELGAGGSVIANRGFIKEFGTGDGTNVRALDPTWVSSWSALLNVGQIVTFTYISWFADKFGRKKSFYLAWIWLVVGCVFLNTAKSPSVWALAKLCNGAGIGILQIVCQVYIMEIAPNRIRGGLIVFQAVWSNVGGIIVSVMMQQLNQKHPDDYLLAMRILWAPIGFMIVCWAFIPESPWFHARLGNKEGAMKSLRQLYGNVEGYDFEEEYAIIARTIEHETEILAHKPSYLDVFRGVNLKRTLTIMLLSACGQLGGLSIVSTYSTYFFDLAGLKDPFLGSLILACVNLLAVLLWAMTTDKFGRRTILLPLQTFLCVVLFTVGGLNWSGATTGNVAAGTALLAISCLWSFSFQVIAMSQYVFSAELPSAILRIRTGPVTFLVNSILGIATCYATPPMLLSLSLKTAFVYGAFSVPICVCMWLFVPETKGRSAAEIDELYENKVPAWRWKNTVTEVEKQLQAALSVRAGDKSVLHELHPTV</sequence>
<comment type="subcellular location">
    <subcellularLocation>
        <location evidence="1">Membrane</location>
        <topology evidence="1">Multi-pass membrane protein</topology>
    </subcellularLocation>
</comment>
<feature type="transmembrane region" description="Helical" evidence="6">
    <location>
        <begin position="377"/>
        <end position="398"/>
    </location>
</feature>
<dbReference type="PANTHER" id="PTHR48022">
    <property type="entry name" value="PLASTIDIC GLUCOSE TRANSPORTER 4"/>
    <property type="match status" value="1"/>
</dbReference>
<evidence type="ECO:0000256" key="5">
    <source>
        <dbReference type="ARBA" id="ARBA00023136"/>
    </source>
</evidence>
<feature type="transmembrane region" description="Helical" evidence="6">
    <location>
        <begin position="447"/>
        <end position="464"/>
    </location>
</feature>
<dbReference type="InterPro" id="IPR036259">
    <property type="entry name" value="MFS_trans_sf"/>
</dbReference>
<feature type="transmembrane region" description="Helical" evidence="6">
    <location>
        <begin position="105"/>
        <end position="123"/>
    </location>
</feature>
<dbReference type="InterPro" id="IPR005829">
    <property type="entry name" value="Sugar_transporter_CS"/>
</dbReference>
<feature type="transmembrane region" description="Helical" evidence="6">
    <location>
        <begin position="404"/>
        <end position="426"/>
    </location>
</feature>
<keyword evidence="4 6" id="KW-1133">Transmembrane helix</keyword>
<keyword evidence="3 6" id="KW-0812">Transmembrane</keyword>
<feature type="transmembrane region" description="Helical" evidence="6">
    <location>
        <begin position="223"/>
        <end position="244"/>
    </location>
</feature>
<evidence type="ECO:0000259" key="7">
    <source>
        <dbReference type="PROSITE" id="PS50850"/>
    </source>
</evidence>
<feature type="transmembrane region" description="Helical" evidence="6">
    <location>
        <begin position="476"/>
        <end position="493"/>
    </location>
</feature>
<evidence type="ECO:0000256" key="3">
    <source>
        <dbReference type="ARBA" id="ARBA00022692"/>
    </source>
</evidence>
<evidence type="ECO:0000256" key="4">
    <source>
        <dbReference type="ARBA" id="ARBA00022989"/>
    </source>
</evidence>
<keyword evidence="5 6" id="KW-0472">Membrane</keyword>
<evidence type="ECO:0000256" key="1">
    <source>
        <dbReference type="ARBA" id="ARBA00004141"/>
    </source>
</evidence>
<feature type="transmembrane region" description="Helical" evidence="6">
    <location>
        <begin position="315"/>
        <end position="335"/>
    </location>
</feature>
<evidence type="ECO:0000256" key="6">
    <source>
        <dbReference type="SAM" id="Phobius"/>
    </source>
</evidence>
<feature type="transmembrane region" description="Helical" evidence="6">
    <location>
        <begin position="159"/>
        <end position="181"/>
    </location>
</feature>
<evidence type="ECO:0000313" key="8">
    <source>
        <dbReference type="EMBL" id="KAK1925975.1"/>
    </source>
</evidence>
<dbReference type="InterPro" id="IPR050360">
    <property type="entry name" value="MFS_Sugar_Transporters"/>
</dbReference>
<comment type="similarity">
    <text evidence="2">Belongs to the major facilitator superfamily. Sugar transporter (TC 2.A.1.1) family.</text>
</comment>
<keyword evidence="9" id="KW-1185">Reference proteome</keyword>
<feature type="transmembrane region" description="Helical" evidence="6">
    <location>
        <begin position="193"/>
        <end position="211"/>
    </location>
</feature>
<dbReference type="GO" id="GO:0016020">
    <property type="term" value="C:membrane"/>
    <property type="evidence" value="ECO:0007669"/>
    <property type="project" value="UniProtKB-SubCell"/>
</dbReference>
<dbReference type="GO" id="GO:0005351">
    <property type="term" value="F:carbohydrate:proton symporter activity"/>
    <property type="evidence" value="ECO:0007669"/>
    <property type="project" value="TreeGrafter"/>
</dbReference>
<accession>A0AAD9FTP0</accession>
<feature type="transmembrane region" description="Helical" evidence="6">
    <location>
        <begin position="347"/>
        <end position="365"/>
    </location>
</feature>
<proteinExistence type="inferred from homology"/>
<dbReference type="PROSITE" id="PS50850">
    <property type="entry name" value="MFS"/>
    <property type="match status" value="1"/>
</dbReference>
<protein>
    <submittedName>
        <fullName evidence="8">General substrate transporter</fullName>
    </submittedName>
</protein>
<dbReference type="Gene3D" id="1.20.1250.20">
    <property type="entry name" value="MFS general substrate transporter like domains"/>
    <property type="match status" value="1"/>
</dbReference>
<organism evidence="8 9">
    <name type="scientific">Papiliotrema laurentii</name>
    <name type="common">Cryptococcus laurentii</name>
    <dbReference type="NCBI Taxonomy" id="5418"/>
    <lineage>
        <taxon>Eukaryota</taxon>
        <taxon>Fungi</taxon>
        <taxon>Dikarya</taxon>
        <taxon>Basidiomycota</taxon>
        <taxon>Agaricomycotina</taxon>
        <taxon>Tremellomycetes</taxon>
        <taxon>Tremellales</taxon>
        <taxon>Rhynchogastremaceae</taxon>
        <taxon>Papiliotrema</taxon>
    </lineage>
</organism>
<dbReference type="Proteomes" id="UP001182556">
    <property type="component" value="Unassembled WGS sequence"/>
</dbReference>
<dbReference type="InterPro" id="IPR020846">
    <property type="entry name" value="MFS_dom"/>
</dbReference>
<dbReference type="InterPro" id="IPR005828">
    <property type="entry name" value="MFS_sugar_transport-like"/>
</dbReference>
<dbReference type="SUPFAM" id="SSF103473">
    <property type="entry name" value="MFS general substrate transporter"/>
    <property type="match status" value="1"/>
</dbReference>
<dbReference type="PANTHER" id="PTHR48022:SF53">
    <property type="entry name" value="ALPHA-GLUCOSIDE TRANSPORTER, PUTATIVE (AFU_ORTHOLOGUE AFUA_3G01700)-RELATED"/>
    <property type="match status" value="1"/>
</dbReference>
<evidence type="ECO:0000256" key="2">
    <source>
        <dbReference type="ARBA" id="ARBA00010992"/>
    </source>
</evidence>
<dbReference type="PROSITE" id="PS00216">
    <property type="entry name" value="SUGAR_TRANSPORT_1"/>
    <property type="match status" value="1"/>
</dbReference>
<comment type="caution">
    <text evidence="8">The sequence shown here is derived from an EMBL/GenBank/DDBJ whole genome shotgun (WGS) entry which is preliminary data.</text>
</comment>
<reference evidence="8" key="1">
    <citation type="submission" date="2023-02" db="EMBL/GenBank/DDBJ databases">
        <title>Identification and recombinant expression of a fungal hydrolase from Papiliotrema laurentii that hydrolyzes apple cutin and clears colloidal polyester polyurethane.</title>
        <authorList>
            <consortium name="DOE Joint Genome Institute"/>
            <person name="Roman V.A."/>
            <person name="Bojanowski C."/>
            <person name="Crable B.R."/>
            <person name="Wagner D.N."/>
            <person name="Hung C.S."/>
            <person name="Nadeau L.J."/>
            <person name="Schratz L."/>
            <person name="Haridas S."/>
            <person name="Pangilinan J."/>
            <person name="Lipzen A."/>
            <person name="Na H."/>
            <person name="Yan M."/>
            <person name="Ng V."/>
            <person name="Grigoriev I.V."/>
            <person name="Spatafora J.W."/>
            <person name="Barlow D."/>
            <person name="Biffinger J."/>
            <person name="Kelley-Loughnane N."/>
            <person name="Varaljay V.A."/>
            <person name="Crookes-Goodson W.J."/>
        </authorList>
    </citation>
    <scope>NUCLEOTIDE SEQUENCE</scope>
    <source>
        <strain evidence="8">5307AH</strain>
    </source>
</reference>
<feature type="transmembrane region" description="Helical" evidence="6">
    <location>
        <begin position="135"/>
        <end position="153"/>
    </location>
</feature>